<feature type="compositionally biased region" description="Polar residues" evidence="6">
    <location>
        <begin position="537"/>
        <end position="576"/>
    </location>
</feature>
<proteinExistence type="inferred from homology"/>
<dbReference type="PANTHER" id="PTHR46423:SF1">
    <property type="entry name" value="RNA POLYMERASE II-ASSOCIATED PROTEIN 3"/>
    <property type="match status" value="1"/>
</dbReference>
<keyword evidence="2 5" id="KW-0802">TPR repeat</keyword>
<dbReference type="Gene3D" id="1.25.40.10">
    <property type="entry name" value="Tetratricopeptide repeat domain"/>
    <property type="match status" value="2"/>
</dbReference>
<dbReference type="InterPro" id="IPR025986">
    <property type="entry name" value="RPAP3-like_C"/>
</dbReference>
<dbReference type="GeneID" id="109416676"/>
<dbReference type="InterPro" id="IPR011990">
    <property type="entry name" value="TPR-like_helical_dom_sf"/>
</dbReference>
<feature type="repeat" description="TPR" evidence="5">
    <location>
        <begin position="221"/>
        <end position="254"/>
    </location>
</feature>
<accession>A0ABM1Z6T0</accession>
<evidence type="ECO:0000313" key="8">
    <source>
        <dbReference type="EnsemblMetazoa" id="AALFPA23_015587.P22685"/>
    </source>
</evidence>
<evidence type="ECO:0000256" key="3">
    <source>
        <dbReference type="ARBA" id="ARBA00038275"/>
    </source>
</evidence>
<feature type="compositionally biased region" description="Basic and acidic residues" evidence="6">
    <location>
        <begin position="497"/>
        <end position="506"/>
    </location>
</feature>
<dbReference type="Pfam" id="PF00515">
    <property type="entry name" value="TPR_1"/>
    <property type="match status" value="1"/>
</dbReference>
<dbReference type="Pfam" id="PF13181">
    <property type="entry name" value="TPR_8"/>
    <property type="match status" value="1"/>
</dbReference>
<evidence type="ECO:0000256" key="1">
    <source>
        <dbReference type="ARBA" id="ARBA00022737"/>
    </source>
</evidence>
<evidence type="ECO:0000313" key="9">
    <source>
        <dbReference type="Proteomes" id="UP000069940"/>
    </source>
</evidence>
<dbReference type="EnsemblMetazoa" id="AALFPA23_015587.R22685">
    <property type="protein sequence ID" value="AALFPA23_015587.P22685"/>
    <property type="gene ID" value="AALFPA23_015587"/>
</dbReference>
<dbReference type="Proteomes" id="UP000069940">
    <property type="component" value="Unassembled WGS sequence"/>
</dbReference>
<dbReference type="Pfam" id="PF13877">
    <property type="entry name" value="RPAP3_C"/>
    <property type="match status" value="1"/>
</dbReference>
<dbReference type="InterPro" id="IPR019734">
    <property type="entry name" value="TPR_rpt"/>
</dbReference>
<feature type="compositionally biased region" description="Polar residues" evidence="6">
    <location>
        <begin position="469"/>
        <end position="479"/>
    </location>
</feature>
<evidence type="ECO:0000256" key="6">
    <source>
        <dbReference type="SAM" id="MobiDB-lite"/>
    </source>
</evidence>
<protein>
    <recommendedName>
        <fullName evidence="4">RNA polymerase II-associated protein 3</fullName>
    </recommendedName>
</protein>
<evidence type="ECO:0000259" key="7">
    <source>
        <dbReference type="Pfam" id="PF13877"/>
    </source>
</evidence>
<name>A0ABM1Z6T0_AEDAL</name>
<dbReference type="InterPro" id="IPR051966">
    <property type="entry name" value="RPAP3"/>
</dbReference>
<dbReference type="SUPFAM" id="SSF48452">
    <property type="entry name" value="TPR-like"/>
    <property type="match status" value="2"/>
</dbReference>
<evidence type="ECO:0000256" key="5">
    <source>
        <dbReference type="PROSITE-ProRule" id="PRU00339"/>
    </source>
</evidence>
<reference evidence="8" key="2">
    <citation type="submission" date="2025-05" db="UniProtKB">
        <authorList>
            <consortium name="EnsemblMetazoa"/>
        </authorList>
    </citation>
    <scope>IDENTIFICATION</scope>
    <source>
        <strain evidence="8">Foshan</strain>
    </source>
</reference>
<dbReference type="RefSeq" id="XP_019546274.3">
    <property type="nucleotide sequence ID" value="XM_019690729.3"/>
</dbReference>
<comment type="similarity">
    <text evidence="3">Belongs to the RPAP3 family.</text>
</comment>
<feature type="domain" description="RNA-polymerase II-associated protein 3-like C-terminal" evidence="7">
    <location>
        <begin position="582"/>
        <end position="669"/>
    </location>
</feature>
<feature type="region of interest" description="Disordered" evidence="6">
    <location>
        <begin position="443"/>
        <end position="582"/>
    </location>
</feature>
<dbReference type="PROSITE" id="PS50005">
    <property type="entry name" value="TPR"/>
    <property type="match status" value="1"/>
</dbReference>
<evidence type="ECO:0000256" key="2">
    <source>
        <dbReference type="ARBA" id="ARBA00022803"/>
    </source>
</evidence>
<evidence type="ECO:0000256" key="4">
    <source>
        <dbReference type="ARBA" id="ARBA00040133"/>
    </source>
</evidence>
<sequence>MSQAIQAQLEVKSKCEQAQQSIKGLYDWEQEMKQKEAQSRQQVKEEGYTTPIRSHVEKMNKFAEDQLVSEKQQVLSGSVIPKEVNEAEHYNHKGNELCRMAKGGADASSYNEKFDLDAIEMYTQAIELNSQKPDYYVNRAYCYFKLERYEECISDCNSAMQLDATCIKAYYRRMLAYEYMGNSATAYLECQNILKMAKESGDIARTKQDMQRIEGRLRTEADKHKDLGNKCLASKDYQQACDCFTKAVSVFPYEPIYYNNRALAYFHLKEYDNCLDDCNKAIELDDNYFRPYYRRACVQELRANYQAAIVDLKKFLELVKDDKQRQTAEKDLERLQRLIHDEKNPQSHNWIELRKNTSVVNFIQKAPHLRSKKPLKRIAISEVSSSVDPKTNPSSYVIASNYEAIPDSVIDKIFNNNTGERLVEPKIENNLENLFPSSSMSKLKQLFSPPTTPSSPPSEPFGKPMASCENKSVGNNGSKAKSHSEVLSIDGAITDKTNSEPKDRTNKSQPAEQVKQEKDKINQGNCPSGQGIECKSGDTSQPQSAQSANTQPKMASEENQNDQSNAKSAGMSGTTNPHPPIPSSSVKFYHSWCNLKTQEEKYQYLKTLENASLHKLLGANMGSDMLSDILQVLRQFCLQDKTSPMKILNEVAKNKESGILVMMLGERDKHALIQLLELMDELDDDKDQIFTIKKSLII</sequence>
<feature type="compositionally biased region" description="Pro residues" evidence="6">
    <location>
        <begin position="450"/>
        <end position="459"/>
    </location>
</feature>
<organism evidence="8 9">
    <name type="scientific">Aedes albopictus</name>
    <name type="common">Asian tiger mosquito</name>
    <name type="synonym">Stegomyia albopicta</name>
    <dbReference type="NCBI Taxonomy" id="7160"/>
    <lineage>
        <taxon>Eukaryota</taxon>
        <taxon>Metazoa</taxon>
        <taxon>Ecdysozoa</taxon>
        <taxon>Arthropoda</taxon>
        <taxon>Hexapoda</taxon>
        <taxon>Insecta</taxon>
        <taxon>Pterygota</taxon>
        <taxon>Neoptera</taxon>
        <taxon>Endopterygota</taxon>
        <taxon>Diptera</taxon>
        <taxon>Nematocera</taxon>
        <taxon>Culicoidea</taxon>
        <taxon>Culicidae</taxon>
        <taxon>Culicinae</taxon>
        <taxon>Aedini</taxon>
        <taxon>Aedes</taxon>
        <taxon>Stegomyia</taxon>
    </lineage>
</organism>
<dbReference type="PANTHER" id="PTHR46423">
    <property type="entry name" value="RNA POLYMERASE II-ASSOCIATED PROTEIN 3"/>
    <property type="match status" value="1"/>
</dbReference>
<keyword evidence="9" id="KW-1185">Reference proteome</keyword>
<keyword evidence="1" id="KW-0677">Repeat</keyword>
<reference evidence="9" key="1">
    <citation type="journal article" date="2015" name="Proc. Natl. Acad. Sci. U.S.A.">
        <title>Genome sequence of the Asian Tiger mosquito, Aedes albopictus, reveals insights into its biology, genetics, and evolution.</title>
        <authorList>
            <person name="Chen X.G."/>
            <person name="Jiang X."/>
            <person name="Gu J."/>
            <person name="Xu M."/>
            <person name="Wu Y."/>
            <person name="Deng Y."/>
            <person name="Zhang C."/>
            <person name="Bonizzoni M."/>
            <person name="Dermauw W."/>
            <person name="Vontas J."/>
            <person name="Armbruster P."/>
            <person name="Huang X."/>
            <person name="Yang Y."/>
            <person name="Zhang H."/>
            <person name="He W."/>
            <person name="Peng H."/>
            <person name="Liu Y."/>
            <person name="Wu K."/>
            <person name="Chen J."/>
            <person name="Lirakis M."/>
            <person name="Topalis P."/>
            <person name="Van Leeuwen T."/>
            <person name="Hall A.B."/>
            <person name="Jiang X."/>
            <person name="Thorpe C."/>
            <person name="Mueller R.L."/>
            <person name="Sun C."/>
            <person name="Waterhouse R.M."/>
            <person name="Yan G."/>
            <person name="Tu Z.J."/>
            <person name="Fang X."/>
            <person name="James A.A."/>
        </authorList>
    </citation>
    <scope>NUCLEOTIDE SEQUENCE [LARGE SCALE GENOMIC DNA]</scope>
    <source>
        <strain evidence="9">Foshan</strain>
    </source>
</reference>
<dbReference type="SMART" id="SM00028">
    <property type="entry name" value="TPR"/>
    <property type="match status" value="5"/>
</dbReference>